<dbReference type="PROSITE" id="PS50011">
    <property type="entry name" value="PROTEIN_KINASE_DOM"/>
    <property type="match status" value="1"/>
</dbReference>
<protein>
    <recommendedName>
        <fullName evidence="1">non-specific serine/threonine protein kinase</fullName>
        <ecNumber evidence="1">2.7.11.1</ecNumber>
    </recommendedName>
</protein>
<name>A0ABS3U1W9_9ACTN</name>
<keyword evidence="7" id="KW-1133">Transmembrane helix</keyword>
<dbReference type="Pfam" id="PF00069">
    <property type="entry name" value="Pkinase"/>
    <property type="match status" value="1"/>
</dbReference>
<feature type="domain" description="Protein kinase" evidence="8">
    <location>
        <begin position="11"/>
        <end position="260"/>
    </location>
</feature>
<evidence type="ECO:0000256" key="4">
    <source>
        <dbReference type="ARBA" id="ARBA00022741"/>
    </source>
</evidence>
<dbReference type="InterPro" id="IPR000719">
    <property type="entry name" value="Prot_kinase_dom"/>
</dbReference>
<dbReference type="Proteomes" id="UP000681341">
    <property type="component" value="Unassembled WGS sequence"/>
</dbReference>
<dbReference type="EMBL" id="JAGFNP010000001">
    <property type="protein sequence ID" value="MBO3731657.1"/>
    <property type="molecule type" value="Genomic_DNA"/>
</dbReference>
<dbReference type="EC" id="2.7.11.1" evidence="1"/>
<dbReference type="PANTHER" id="PTHR43289:SF6">
    <property type="entry name" value="SERINE_THREONINE-PROTEIN KINASE NEKL-3"/>
    <property type="match status" value="1"/>
</dbReference>
<dbReference type="PROSITE" id="PS00108">
    <property type="entry name" value="PROTEIN_KINASE_ST"/>
    <property type="match status" value="1"/>
</dbReference>
<keyword evidence="7" id="KW-0472">Membrane</keyword>
<evidence type="ECO:0000256" key="1">
    <source>
        <dbReference type="ARBA" id="ARBA00012513"/>
    </source>
</evidence>
<comment type="caution">
    <text evidence="9">The sequence shown here is derived from an EMBL/GenBank/DDBJ whole genome shotgun (WGS) entry which is preliminary data.</text>
</comment>
<evidence type="ECO:0000256" key="5">
    <source>
        <dbReference type="ARBA" id="ARBA00022777"/>
    </source>
</evidence>
<sequence>MRAGQVVGDRYRLEERLGSGSQGQVWRAADLRLRERSVALKRALSGGDAAAAAKVRREAEVLASVNHPNVVTVFDAVEEDGDWWIVMEYVDGRTLADAGTVPAEEAARYGAQLAGGLEAVHAKGILHRDIKPANVMVTGQGHAKLADFGIARQVHAEPTLTGTGAVTGTPGYVAPEVVRGGKFTPAADVFSLGATIFHLVEGTTPFGEGNAHSLLWRTAQGDRIEPKRAGALAPLLDRLLATDPKRRVKIAEARVELGRIGGEAVSVTARRARLRRSWIWSGVAAAALVLLAAAVWNVLPEGEDQGPQGEAAELDPWDFIGDPTTADPCALFDEEALSVYGPTEIDADNGSFESCDLRIENDTGGVDLNLYLYKTNGDPLQGGETTMHGEFGIVSSEGIHTECKRTLIFPDGEHFAEMIAEQDPGEDTDICPIIDTAVNAAADSLTEGGPLARREHEEEPESLFYLDACDLLDDEALEHFPGVAADDPLEGFGGWTCQWTSTTSAMHVRVLFDRDDPPEADDGERLTLDGRVAYNEGDHWGEDESCLVSVIYGQHASAEQDGTIVAEYVRIWVRGTEDDDPDQMCDIAVALAGPAAEALPDE</sequence>
<keyword evidence="4" id="KW-0547">Nucleotide-binding</keyword>
<dbReference type="InterPro" id="IPR008271">
    <property type="entry name" value="Ser/Thr_kinase_AS"/>
</dbReference>
<dbReference type="Gene3D" id="3.30.200.20">
    <property type="entry name" value="Phosphorylase Kinase, domain 1"/>
    <property type="match status" value="1"/>
</dbReference>
<dbReference type="RefSeq" id="WP_208494346.1">
    <property type="nucleotide sequence ID" value="NZ_JAGFNP010000001.1"/>
</dbReference>
<evidence type="ECO:0000256" key="7">
    <source>
        <dbReference type="SAM" id="Phobius"/>
    </source>
</evidence>
<evidence type="ECO:0000259" key="8">
    <source>
        <dbReference type="PROSITE" id="PS50011"/>
    </source>
</evidence>
<keyword evidence="10" id="KW-1185">Reference proteome</keyword>
<evidence type="ECO:0000256" key="2">
    <source>
        <dbReference type="ARBA" id="ARBA00022527"/>
    </source>
</evidence>
<proteinExistence type="predicted"/>
<keyword evidence="5 9" id="KW-0418">Kinase</keyword>
<dbReference type="SUPFAM" id="SSF56112">
    <property type="entry name" value="Protein kinase-like (PK-like)"/>
    <property type="match status" value="1"/>
</dbReference>
<evidence type="ECO:0000313" key="9">
    <source>
        <dbReference type="EMBL" id="MBO3731657.1"/>
    </source>
</evidence>
<dbReference type="PANTHER" id="PTHR43289">
    <property type="entry name" value="MITOGEN-ACTIVATED PROTEIN KINASE KINASE KINASE 20-RELATED"/>
    <property type="match status" value="1"/>
</dbReference>
<keyword evidence="6" id="KW-0067">ATP-binding</keyword>
<organism evidence="9 10">
    <name type="scientific">Glycomyces niveus</name>
    <dbReference type="NCBI Taxonomy" id="2820287"/>
    <lineage>
        <taxon>Bacteria</taxon>
        <taxon>Bacillati</taxon>
        <taxon>Actinomycetota</taxon>
        <taxon>Actinomycetes</taxon>
        <taxon>Glycomycetales</taxon>
        <taxon>Glycomycetaceae</taxon>
        <taxon>Glycomyces</taxon>
    </lineage>
</organism>
<evidence type="ECO:0000313" key="10">
    <source>
        <dbReference type="Proteomes" id="UP000681341"/>
    </source>
</evidence>
<keyword evidence="2" id="KW-0723">Serine/threonine-protein kinase</keyword>
<reference evidence="9 10" key="1">
    <citation type="submission" date="2021-03" db="EMBL/GenBank/DDBJ databases">
        <title>Glycomyces sp. nov., a novel actinomycete isolated from soil.</title>
        <authorList>
            <person name="Yang X."/>
            <person name="Xu X."/>
        </authorList>
    </citation>
    <scope>NUCLEOTIDE SEQUENCE [LARGE SCALE GENOMIC DNA]</scope>
    <source>
        <strain evidence="9 10">NEAU-S30</strain>
    </source>
</reference>
<gene>
    <name evidence="9" type="ORF">J5V16_02415</name>
</gene>
<keyword evidence="7" id="KW-0812">Transmembrane</keyword>
<evidence type="ECO:0000256" key="3">
    <source>
        <dbReference type="ARBA" id="ARBA00022679"/>
    </source>
</evidence>
<dbReference type="CDD" id="cd14014">
    <property type="entry name" value="STKc_PknB_like"/>
    <property type="match status" value="1"/>
</dbReference>
<accession>A0ABS3U1W9</accession>
<dbReference type="SMART" id="SM00220">
    <property type="entry name" value="S_TKc"/>
    <property type="match status" value="1"/>
</dbReference>
<evidence type="ECO:0000256" key="6">
    <source>
        <dbReference type="ARBA" id="ARBA00022840"/>
    </source>
</evidence>
<dbReference type="InterPro" id="IPR011009">
    <property type="entry name" value="Kinase-like_dom_sf"/>
</dbReference>
<keyword evidence="3" id="KW-0808">Transferase</keyword>
<feature type="transmembrane region" description="Helical" evidence="7">
    <location>
        <begin position="278"/>
        <end position="299"/>
    </location>
</feature>
<dbReference type="GO" id="GO:0016301">
    <property type="term" value="F:kinase activity"/>
    <property type="evidence" value="ECO:0007669"/>
    <property type="project" value="UniProtKB-KW"/>
</dbReference>
<dbReference type="Gene3D" id="1.10.510.10">
    <property type="entry name" value="Transferase(Phosphotransferase) domain 1"/>
    <property type="match status" value="1"/>
</dbReference>